<evidence type="ECO:0000259" key="4">
    <source>
        <dbReference type="Pfam" id="PF17853"/>
    </source>
</evidence>
<feature type="domain" description="Putative sugar diacid recognition" evidence="2">
    <location>
        <begin position="3"/>
        <end position="136"/>
    </location>
</feature>
<dbReference type="EMBL" id="OBDZ01000012">
    <property type="protein sequence ID" value="SNY29033.1"/>
    <property type="molecule type" value="Genomic_DNA"/>
</dbReference>
<dbReference type="InterPro" id="IPR041522">
    <property type="entry name" value="CdaR_GGDEF"/>
</dbReference>
<dbReference type="InterPro" id="IPR009057">
    <property type="entry name" value="Homeodomain-like_sf"/>
</dbReference>
<reference evidence="6" key="1">
    <citation type="submission" date="2017-09" db="EMBL/GenBank/DDBJ databases">
        <authorList>
            <person name="Varghese N."/>
            <person name="Submissions S."/>
        </authorList>
    </citation>
    <scope>NUCLEOTIDE SEQUENCE [LARGE SCALE GENOMIC DNA]</scope>
    <source>
        <strain evidence="6">MSL47</strain>
    </source>
</reference>
<comment type="similarity">
    <text evidence="1">Belongs to the CdaR family.</text>
</comment>
<dbReference type="Pfam" id="PF05651">
    <property type="entry name" value="Diacid_rec"/>
    <property type="match status" value="1"/>
</dbReference>
<dbReference type="Gene3D" id="1.10.10.2840">
    <property type="entry name" value="PucR C-terminal helix-turn-helix domain"/>
    <property type="match status" value="1"/>
</dbReference>
<proteinExistence type="inferred from homology"/>
<organism evidence="5 6">
    <name type="scientific">Orenia metallireducens</name>
    <dbReference type="NCBI Taxonomy" id="1413210"/>
    <lineage>
        <taxon>Bacteria</taxon>
        <taxon>Bacillati</taxon>
        <taxon>Bacillota</taxon>
        <taxon>Clostridia</taxon>
        <taxon>Halanaerobiales</taxon>
        <taxon>Halobacteroidaceae</taxon>
        <taxon>Orenia</taxon>
    </lineage>
</organism>
<dbReference type="PANTHER" id="PTHR33744:SF16">
    <property type="entry name" value="CARBOHYDRATE DIACID REGULATOR"/>
    <property type="match status" value="1"/>
</dbReference>
<accession>A0A285H0E6</accession>
<dbReference type="Proteomes" id="UP000219573">
    <property type="component" value="Unassembled WGS sequence"/>
</dbReference>
<evidence type="ECO:0000259" key="3">
    <source>
        <dbReference type="Pfam" id="PF13556"/>
    </source>
</evidence>
<dbReference type="OrthoDB" id="212459at2"/>
<keyword evidence="6" id="KW-1185">Reference proteome</keyword>
<dbReference type="AlphaFoldDB" id="A0A285H0E6"/>
<dbReference type="SUPFAM" id="SSF46689">
    <property type="entry name" value="Homeodomain-like"/>
    <property type="match status" value="1"/>
</dbReference>
<dbReference type="RefSeq" id="WP_097017881.1">
    <property type="nucleotide sequence ID" value="NZ_OBDZ01000012.1"/>
</dbReference>
<dbReference type="InterPro" id="IPR025736">
    <property type="entry name" value="PucR_C-HTH_dom"/>
</dbReference>
<dbReference type="PANTHER" id="PTHR33744">
    <property type="entry name" value="CARBOHYDRATE DIACID REGULATOR"/>
    <property type="match status" value="1"/>
</dbReference>
<dbReference type="InterPro" id="IPR051448">
    <property type="entry name" value="CdaR-like_regulators"/>
</dbReference>
<sequence length="384" mass="44620">MRLNRSLAQKIVENTVHVLGRNINIMNHQGIIIGSGDLNRIDTFHEIAYEVIRTEAPFIIKREEIDKFKGVKEGINLPIIFHDSIIGVVGITGRIEEVSGYGQIVKNMVELILEQEFLRQEIELNNRALENFYQQLITNNILDRESLKDRIKLFKINPNLDRVVFLISFKSFDNQLVTNAINKLNNLSCINNEDIFLMWGDNLVLIKALNFKGTELQNNQILNLAKTLEFQIKKFISAPIIGIGRIVHDLSKLHLSYEEAKFSLEIGNKVYRAKDKEKRIFYINNLGCDYILPFIDYSHAEYYLHNLFDRDIEKVFSETDIGDIIESLVDNNLNISKAAEELYIHRNTLLYRIKKIEKDTGLNIKNSKDLFTLLLAYHLYLFNK</sequence>
<evidence type="ECO:0000313" key="6">
    <source>
        <dbReference type="Proteomes" id="UP000219573"/>
    </source>
</evidence>
<evidence type="ECO:0000256" key="1">
    <source>
        <dbReference type="ARBA" id="ARBA00006754"/>
    </source>
</evidence>
<dbReference type="InterPro" id="IPR042070">
    <property type="entry name" value="PucR_C-HTH_sf"/>
</dbReference>
<feature type="domain" description="CdaR GGDEF-like" evidence="4">
    <location>
        <begin position="144"/>
        <end position="265"/>
    </location>
</feature>
<dbReference type="Pfam" id="PF13556">
    <property type="entry name" value="HTH_30"/>
    <property type="match status" value="1"/>
</dbReference>
<protein>
    <submittedName>
        <fullName evidence="5">Transcriptional regulator, CdaR family</fullName>
    </submittedName>
</protein>
<dbReference type="Pfam" id="PF17853">
    <property type="entry name" value="GGDEF_2"/>
    <property type="match status" value="1"/>
</dbReference>
<feature type="domain" description="PucR C-terminal helix-turn-helix" evidence="3">
    <location>
        <begin position="325"/>
        <end position="378"/>
    </location>
</feature>
<gene>
    <name evidence="5" type="ORF">SAMN06265827_11298</name>
</gene>
<dbReference type="InterPro" id="IPR008599">
    <property type="entry name" value="Diacid_rec"/>
</dbReference>
<name>A0A285H0E6_9FIRM</name>
<evidence type="ECO:0000313" key="5">
    <source>
        <dbReference type="EMBL" id="SNY29033.1"/>
    </source>
</evidence>
<evidence type="ECO:0000259" key="2">
    <source>
        <dbReference type="Pfam" id="PF05651"/>
    </source>
</evidence>